<comment type="caution">
    <text evidence="1">The sequence shown here is derived from an EMBL/GenBank/DDBJ whole genome shotgun (WGS) entry which is preliminary data.</text>
</comment>
<keyword evidence="2" id="KW-1185">Reference proteome</keyword>
<proteinExistence type="predicted"/>
<gene>
    <name evidence="1" type="ORF">AK812_SmicGene32907</name>
</gene>
<name>A0A1Q9CT07_SYMMI</name>
<dbReference type="Proteomes" id="UP000186817">
    <property type="component" value="Unassembled WGS sequence"/>
</dbReference>
<evidence type="ECO:0000313" key="2">
    <source>
        <dbReference type="Proteomes" id="UP000186817"/>
    </source>
</evidence>
<sequence length="226" mass="25340">MTRAQLFTKVDFLLVHLTGDVVHKFHSTARLQTWEEENATTATFFLSVSLRGAKHEVHEKFVQLIGHSDLQLVAMSMKTAMLKRNRCGAASPDDGLAESVVQADEEIWQGRLVLEVARKWEPSGNDQLMQVINDLCAQTAEDAAMDRRTPNKITFALNFWLDEVASWFPNPDTSCPTAGGAELRIARLVQILEHEQDICILPEATVATSREKLKLVHLQMSESTLN</sequence>
<organism evidence="1 2">
    <name type="scientific">Symbiodinium microadriaticum</name>
    <name type="common">Dinoflagellate</name>
    <name type="synonym">Zooxanthella microadriatica</name>
    <dbReference type="NCBI Taxonomy" id="2951"/>
    <lineage>
        <taxon>Eukaryota</taxon>
        <taxon>Sar</taxon>
        <taxon>Alveolata</taxon>
        <taxon>Dinophyceae</taxon>
        <taxon>Suessiales</taxon>
        <taxon>Symbiodiniaceae</taxon>
        <taxon>Symbiodinium</taxon>
    </lineage>
</organism>
<reference evidence="1 2" key="1">
    <citation type="submission" date="2016-02" db="EMBL/GenBank/DDBJ databases">
        <title>Genome analysis of coral dinoflagellate symbionts highlights evolutionary adaptations to a symbiotic lifestyle.</title>
        <authorList>
            <person name="Aranda M."/>
            <person name="Li Y."/>
            <person name="Liew Y.J."/>
            <person name="Baumgarten S."/>
            <person name="Simakov O."/>
            <person name="Wilson M."/>
            <person name="Piel J."/>
            <person name="Ashoor H."/>
            <person name="Bougouffa S."/>
            <person name="Bajic V.B."/>
            <person name="Ryu T."/>
            <person name="Ravasi T."/>
            <person name="Bayer T."/>
            <person name="Micklem G."/>
            <person name="Kim H."/>
            <person name="Bhak J."/>
            <person name="Lajeunesse T.C."/>
            <person name="Voolstra C.R."/>
        </authorList>
    </citation>
    <scope>NUCLEOTIDE SEQUENCE [LARGE SCALE GENOMIC DNA]</scope>
    <source>
        <strain evidence="1 2">CCMP2467</strain>
    </source>
</reference>
<accession>A0A1Q9CT07</accession>
<protein>
    <submittedName>
        <fullName evidence="1">Uncharacterized protein</fullName>
    </submittedName>
</protein>
<evidence type="ECO:0000313" key="1">
    <source>
        <dbReference type="EMBL" id="OLP86053.1"/>
    </source>
</evidence>
<dbReference type="EMBL" id="LSRX01000939">
    <property type="protein sequence ID" value="OLP86053.1"/>
    <property type="molecule type" value="Genomic_DNA"/>
</dbReference>
<dbReference type="AlphaFoldDB" id="A0A1Q9CT07"/>